<dbReference type="PANTHER" id="PTHR24412">
    <property type="entry name" value="KELCH PROTEIN"/>
    <property type="match status" value="1"/>
</dbReference>
<dbReference type="InterPro" id="IPR011333">
    <property type="entry name" value="SKP1/BTB/POZ_sf"/>
</dbReference>
<dbReference type="Pfam" id="PF24681">
    <property type="entry name" value="Kelch_KLHDC2_KLHL20_DRC7"/>
    <property type="match status" value="1"/>
</dbReference>
<feature type="domain" description="BTB" evidence="9">
    <location>
        <begin position="180"/>
        <end position="246"/>
    </location>
</feature>
<feature type="region of interest" description="Disordered" evidence="8">
    <location>
        <begin position="103"/>
        <end position="122"/>
    </location>
</feature>
<dbReference type="GeneID" id="108680592"/>
<feature type="region of interest" description="Disordered" evidence="8">
    <location>
        <begin position="1"/>
        <end position="35"/>
    </location>
</feature>
<keyword evidence="7" id="KW-0206">Cytoskeleton</keyword>
<dbReference type="Gene3D" id="2.120.10.80">
    <property type="entry name" value="Kelch-type beta propeller"/>
    <property type="match status" value="1"/>
</dbReference>
<dbReference type="Gene3D" id="1.25.40.420">
    <property type="match status" value="1"/>
</dbReference>
<dbReference type="SMART" id="SM00875">
    <property type="entry name" value="BACK"/>
    <property type="match status" value="1"/>
</dbReference>
<dbReference type="SMART" id="SM00612">
    <property type="entry name" value="Kelch"/>
    <property type="match status" value="6"/>
</dbReference>
<evidence type="ECO:0000259" key="9">
    <source>
        <dbReference type="PROSITE" id="PS50097"/>
    </source>
</evidence>
<dbReference type="Gene3D" id="3.30.710.10">
    <property type="entry name" value="Potassium Channel Kv1.1, Chain A"/>
    <property type="match status" value="1"/>
</dbReference>
<dbReference type="FunFam" id="1.25.40.420:FF:000001">
    <property type="entry name" value="Kelch-like family member 12"/>
    <property type="match status" value="1"/>
</dbReference>
<evidence type="ECO:0000256" key="6">
    <source>
        <dbReference type="ARBA" id="ARBA00023203"/>
    </source>
</evidence>
<dbReference type="FunFam" id="2.120.10.80:FF:000002">
    <property type="entry name" value="Kelch-like family member 2"/>
    <property type="match status" value="1"/>
</dbReference>
<sequence length="720" mass="79173">MDDGQHDVPPGNEAQNVRMNNPEHLGNNVGADEDMGDAPAAAARANDVMVIDDHNFIGANDDIDDDPDIVEENDTEDDDDDDGLADQIEQHILFHDLVDADRPHPAPLARDNNPGPVLSLGNGQGRLLLRHASQNSLDESSQRNLPRNDGSHSNPPFTNGQHFQRAFDVFNVMRSGKTLCDVVLIAGDVEVSAHKTVLAACSPYFMAMFTSFEESRKERIVLQEIDGAALELVIDYIYSADISVTEDNVQVLLPAANILQLTFVRDSCCEFLMSQLHPTNCLGIRAFADLHGCLELCERCNDYYQEDIREVVDCEEFLSLSHDQVVRLISSDRLQTPAEEKVFECVMAWVQHDVATRHQHVAELMAFVRLPLLQQDYLVQRVEREPLLNSNIKCKDYLIEALKYHLLSSEQRLQFKTPRTKPRQPVGVPKVLLVVGGQSPKAVRSVECYDFKTEKWSPVAEMPTRRCRCGLAVVEGRVYAVGGFNGSLRVRTVDVYDPASNTWSGCANMEARRSTLGVATISGKIYAVGGFDGSTGLNSAEVYDPKKSEWRMIAPMTTRRSSVGVGVLQGKLYAVGGYDGASRQCLSGVERYCPETDVWTPVAQMIARRSGAGIGVIDNELYAVGGHDGPLVRNSVEVFNPDTNKWRLVADMNLCRRNAGVIAVDGLLYVVGGDDGTCNLTSVEVYDPSSDTWTLLAASLSIGRSYAGLAVVEKPVAHSS</sequence>
<feature type="region of interest" description="Disordered" evidence="8">
    <location>
        <begin position="57"/>
        <end position="83"/>
    </location>
</feature>
<feature type="compositionally biased region" description="Acidic residues" evidence="8">
    <location>
        <begin position="61"/>
        <end position="83"/>
    </location>
</feature>
<dbReference type="SUPFAM" id="SSF54695">
    <property type="entry name" value="POZ domain"/>
    <property type="match status" value="1"/>
</dbReference>
<dbReference type="GO" id="GO:0005856">
    <property type="term" value="C:cytoskeleton"/>
    <property type="evidence" value="ECO:0007669"/>
    <property type="project" value="UniProtKB-SubCell"/>
</dbReference>
<dbReference type="PRINTS" id="PR00501">
    <property type="entry name" value="KELCHREPEAT"/>
</dbReference>
<keyword evidence="5" id="KW-0712">Selenocysteine</keyword>
<accession>A0A8B7PFP1</accession>
<dbReference type="FunFam" id="3.30.710.10:FF:000001">
    <property type="entry name" value="Kelch-like family member 20"/>
    <property type="match status" value="1"/>
</dbReference>
<keyword evidence="3" id="KW-0963">Cytoplasm</keyword>
<evidence type="ECO:0000256" key="2">
    <source>
        <dbReference type="ARBA" id="ARBA00022441"/>
    </source>
</evidence>
<dbReference type="Pfam" id="PF00651">
    <property type="entry name" value="BTB"/>
    <property type="match status" value="1"/>
</dbReference>
<dbReference type="PANTHER" id="PTHR24412:SF466">
    <property type="entry name" value="RING CANAL KELCH PROTEIN"/>
    <property type="match status" value="1"/>
</dbReference>
<comment type="subcellular location">
    <subcellularLocation>
        <location evidence="1">Cytoplasm</location>
        <location evidence="1">Cytoskeleton</location>
    </subcellularLocation>
</comment>
<evidence type="ECO:0000256" key="4">
    <source>
        <dbReference type="ARBA" id="ARBA00022737"/>
    </source>
</evidence>
<dbReference type="GO" id="GO:0003779">
    <property type="term" value="F:actin binding"/>
    <property type="evidence" value="ECO:0007669"/>
    <property type="project" value="UniProtKB-KW"/>
</dbReference>
<dbReference type="InterPro" id="IPR015915">
    <property type="entry name" value="Kelch-typ_b-propeller"/>
</dbReference>
<dbReference type="Pfam" id="PF01344">
    <property type="entry name" value="Kelch_1"/>
    <property type="match status" value="2"/>
</dbReference>
<dbReference type="Pfam" id="PF07707">
    <property type="entry name" value="BACK"/>
    <property type="match status" value="1"/>
</dbReference>
<keyword evidence="6" id="KW-0009">Actin-binding</keyword>
<evidence type="ECO:0000256" key="8">
    <source>
        <dbReference type="SAM" id="MobiDB-lite"/>
    </source>
</evidence>
<dbReference type="InterPro" id="IPR006652">
    <property type="entry name" value="Kelch_1"/>
</dbReference>
<proteinExistence type="predicted"/>
<keyword evidence="4" id="KW-0677">Repeat</keyword>
<protein>
    <submittedName>
        <fullName evidence="11">Kelch-like protein 3</fullName>
    </submittedName>
</protein>
<dbReference type="SUPFAM" id="SSF117281">
    <property type="entry name" value="Kelch motif"/>
    <property type="match status" value="1"/>
</dbReference>
<dbReference type="OMA" id="EVPAHKN"/>
<reference evidence="11" key="1">
    <citation type="submission" date="2025-08" db="UniProtKB">
        <authorList>
            <consortium name="RefSeq"/>
        </authorList>
    </citation>
    <scope>IDENTIFICATION</scope>
    <source>
        <tissue evidence="11">Whole organism</tissue>
    </source>
</reference>
<dbReference type="Proteomes" id="UP000694843">
    <property type="component" value="Unplaced"/>
</dbReference>
<evidence type="ECO:0000256" key="3">
    <source>
        <dbReference type="ARBA" id="ARBA00022490"/>
    </source>
</evidence>
<evidence type="ECO:0000313" key="10">
    <source>
        <dbReference type="Proteomes" id="UP000694843"/>
    </source>
</evidence>
<gene>
    <name evidence="11" type="primary">LOC108680592</name>
</gene>
<dbReference type="InterPro" id="IPR000210">
    <property type="entry name" value="BTB/POZ_dom"/>
</dbReference>
<dbReference type="InterPro" id="IPR011705">
    <property type="entry name" value="BACK"/>
</dbReference>
<dbReference type="OrthoDB" id="45365at2759"/>
<name>A0A8B7PFP1_HYAAZ</name>
<dbReference type="SMART" id="SM00225">
    <property type="entry name" value="BTB"/>
    <property type="match status" value="1"/>
</dbReference>
<organism evidence="10 11">
    <name type="scientific">Hyalella azteca</name>
    <name type="common">Amphipod</name>
    <dbReference type="NCBI Taxonomy" id="294128"/>
    <lineage>
        <taxon>Eukaryota</taxon>
        <taxon>Metazoa</taxon>
        <taxon>Ecdysozoa</taxon>
        <taxon>Arthropoda</taxon>
        <taxon>Crustacea</taxon>
        <taxon>Multicrustacea</taxon>
        <taxon>Malacostraca</taxon>
        <taxon>Eumalacostraca</taxon>
        <taxon>Peracarida</taxon>
        <taxon>Amphipoda</taxon>
        <taxon>Senticaudata</taxon>
        <taxon>Talitrida</taxon>
        <taxon>Talitroidea</taxon>
        <taxon>Hyalellidae</taxon>
        <taxon>Hyalella</taxon>
    </lineage>
</organism>
<feature type="region of interest" description="Disordered" evidence="8">
    <location>
        <begin position="134"/>
        <end position="158"/>
    </location>
</feature>
<dbReference type="KEGG" id="hazt:108680592"/>
<dbReference type="RefSeq" id="XP_018024954.1">
    <property type="nucleotide sequence ID" value="XM_018169465.2"/>
</dbReference>
<evidence type="ECO:0000256" key="5">
    <source>
        <dbReference type="ARBA" id="ARBA00022933"/>
    </source>
</evidence>
<dbReference type="AlphaFoldDB" id="A0A8B7PFP1"/>
<keyword evidence="2" id="KW-0880">Kelch repeat</keyword>
<evidence type="ECO:0000256" key="7">
    <source>
        <dbReference type="ARBA" id="ARBA00023212"/>
    </source>
</evidence>
<keyword evidence="10" id="KW-1185">Reference proteome</keyword>
<dbReference type="PROSITE" id="PS50097">
    <property type="entry name" value="BTB"/>
    <property type="match status" value="1"/>
</dbReference>
<evidence type="ECO:0000256" key="1">
    <source>
        <dbReference type="ARBA" id="ARBA00004245"/>
    </source>
</evidence>
<evidence type="ECO:0000313" key="11">
    <source>
        <dbReference type="RefSeq" id="XP_018024954.1"/>
    </source>
</evidence>